<sequence>MTRPDMPIQTQESTHEIPTRPSPSFTHPDYPSCFTDPPTYPTAHALARPAVSGIPRL</sequence>
<name>A0A0D0DDJ2_9AGAM</name>
<accession>A0A0D0DDJ2</accession>
<gene>
    <name evidence="2" type="ORF">PAXRUDRAFT_16667</name>
</gene>
<evidence type="ECO:0000313" key="2">
    <source>
        <dbReference type="EMBL" id="KIK78819.1"/>
    </source>
</evidence>
<keyword evidence="3" id="KW-1185">Reference proteome</keyword>
<reference evidence="2 3" key="1">
    <citation type="submission" date="2014-04" db="EMBL/GenBank/DDBJ databases">
        <authorList>
            <consortium name="DOE Joint Genome Institute"/>
            <person name="Kuo A."/>
            <person name="Kohler A."/>
            <person name="Jargeat P."/>
            <person name="Nagy L.G."/>
            <person name="Floudas D."/>
            <person name="Copeland A."/>
            <person name="Barry K.W."/>
            <person name="Cichocki N."/>
            <person name="Veneault-Fourrey C."/>
            <person name="LaButti K."/>
            <person name="Lindquist E.A."/>
            <person name="Lipzen A."/>
            <person name="Lundell T."/>
            <person name="Morin E."/>
            <person name="Murat C."/>
            <person name="Sun H."/>
            <person name="Tunlid A."/>
            <person name="Henrissat B."/>
            <person name="Grigoriev I.V."/>
            <person name="Hibbett D.S."/>
            <person name="Martin F."/>
            <person name="Nordberg H.P."/>
            <person name="Cantor M.N."/>
            <person name="Hua S.X."/>
        </authorList>
    </citation>
    <scope>NUCLEOTIDE SEQUENCE [LARGE SCALE GENOMIC DNA]</scope>
    <source>
        <strain evidence="2 3">Ve08.2h10</strain>
    </source>
</reference>
<dbReference type="EMBL" id="KN826464">
    <property type="protein sequence ID" value="KIK78819.1"/>
    <property type="molecule type" value="Genomic_DNA"/>
</dbReference>
<organism evidence="2 3">
    <name type="scientific">Paxillus rubicundulus Ve08.2h10</name>
    <dbReference type="NCBI Taxonomy" id="930991"/>
    <lineage>
        <taxon>Eukaryota</taxon>
        <taxon>Fungi</taxon>
        <taxon>Dikarya</taxon>
        <taxon>Basidiomycota</taxon>
        <taxon>Agaricomycotina</taxon>
        <taxon>Agaricomycetes</taxon>
        <taxon>Agaricomycetidae</taxon>
        <taxon>Boletales</taxon>
        <taxon>Paxilineae</taxon>
        <taxon>Paxillaceae</taxon>
        <taxon>Paxillus</taxon>
    </lineage>
</organism>
<protein>
    <submittedName>
        <fullName evidence="2">Uncharacterized protein</fullName>
    </submittedName>
</protein>
<dbReference type="InParanoid" id="A0A0D0DDJ2"/>
<evidence type="ECO:0000256" key="1">
    <source>
        <dbReference type="SAM" id="MobiDB-lite"/>
    </source>
</evidence>
<proteinExistence type="predicted"/>
<dbReference type="HOGENOM" id="CLU_208806_0_0_1"/>
<reference evidence="3" key="2">
    <citation type="submission" date="2015-01" db="EMBL/GenBank/DDBJ databases">
        <title>Evolutionary Origins and Diversification of the Mycorrhizal Mutualists.</title>
        <authorList>
            <consortium name="DOE Joint Genome Institute"/>
            <consortium name="Mycorrhizal Genomics Consortium"/>
            <person name="Kohler A."/>
            <person name="Kuo A."/>
            <person name="Nagy L.G."/>
            <person name="Floudas D."/>
            <person name="Copeland A."/>
            <person name="Barry K.W."/>
            <person name="Cichocki N."/>
            <person name="Veneault-Fourrey C."/>
            <person name="LaButti K."/>
            <person name="Lindquist E.A."/>
            <person name="Lipzen A."/>
            <person name="Lundell T."/>
            <person name="Morin E."/>
            <person name="Murat C."/>
            <person name="Riley R."/>
            <person name="Ohm R."/>
            <person name="Sun H."/>
            <person name="Tunlid A."/>
            <person name="Henrissat B."/>
            <person name="Grigoriev I.V."/>
            <person name="Hibbett D.S."/>
            <person name="Martin F."/>
        </authorList>
    </citation>
    <scope>NUCLEOTIDE SEQUENCE [LARGE SCALE GENOMIC DNA]</scope>
    <source>
        <strain evidence="3">Ve08.2h10</strain>
    </source>
</reference>
<evidence type="ECO:0000313" key="3">
    <source>
        <dbReference type="Proteomes" id="UP000054538"/>
    </source>
</evidence>
<dbReference type="Proteomes" id="UP000054538">
    <property type="component" value="Unassembled WGS sequence"/>
</dbReference>
<feature type="region of interest" description="Disordered" evidence="1">
    <location>
        <begin position="1"/>
        <end position="37"/>
    </location>
</feature>
<dbReference type="AlphaFoldDB" id="A0A0D0DDJ2"/>